<comment type="caution">
    <text evidence="1">The sequence shown here is derived from an EMBL/GenBank/DDBJ whole genome shotgun (WGS) entry which is preliminary data.</text>
</comment>
<keyword evidence="2" id="KW-1185">Reference proteome</keyword>
<sequence>MPTWDSVIHACTRADLIADGSLVEIPWVASNPAGLRFPVAFSRASWLTVMDGIGEERWPEAPDALAETLLVERTTRTLTAAVRAVAAGSGKGRRMAFEVPLYGVTLHLHVGPGDDGEPVFTVFMPDED</sequence>
<dbReference type="Proteomes" id="UP001611162">
    <property type="component" value="Unassembled WGS sequence"/>
</dbReference>
<evidence type="ECO:0000313" key="2">
    <source>
        <dbReference type="Proteomes" id="UP001611162"/>
    </source>
</evidence>
<proteinExistence type="predicted"/>
<protein>
    <submittedName>
        <fullName evidence="1">DUF6573 family protein</fullName>
    </submittedName>
</protein>
<name>A0ABW7T4X8_9ACTN</name>
<dbReference type="RefSeq" id="WP_397613427.1">
    <property type="nucleotide sequence ID" value="NZ_JBIRRB010000006.1"/>
</dbReference>
<organism evidence="1 2">
    <name type="scientific">Streptomyces abikoensis</name>
    <dbReference type="NCBI Taxonomy" id="97398"/>
    <lineage>
        <taxon>Bacteria</taxon>
        <taxon>Bacillati</taxon>
        <taxon>Actinomycetota</taxon>
        <taxon>Actinomycetes</taxon>
        <taxon>Kitasatosporales</taxon>
        <taxon>Streptomycetaceae</taxon>
        <taxon>Streptomyces</taxon>
    </lineage>
</organism>
<gene>
    <name evidence="1" type="ORF">ACH4TF_19040</name>
</gene>
<reference evidence="1 2" key="1">
    <citation type="submission" date="2024-10" db="EMBL/GenBank/DDBJ databases">
        <title>The Natural Products Discovery Center: Release of the First 8490 Sequenced Strains for Exploring Actinobacteria Biosynthetic Diversity.</title>
        <authorList>
            <person name="Kalkreuter E."/>
            <person name="Kautsar S.A."/>
            <person name="Yang D."/>
            <person name="Bader C.D."/>
            <person name="Teijaro C.N."/>
            <person name="Fluegel L."/>
            <person name="Davis C.M."/>
            <person name="Simpson J.R."/>
            <person name="Lauterbach L."/>
            <person name="Steele A.D."/>
            <person name="Gui C."/>
            <person name="Meng S."/>
            <person name="Li G."/>
            <person name="Viehrig K."/>
            <person name="Ye F."/>
            <person name="Su P."/>
            <person name="Kiefer A.F."/>
            <person name="Nichols A."/>
            <person name="Cepeda A.J."/>
            <person name="Yan W."/>
            <person name="Fan B."/>
            <person name="Jiang Y."/>
            <person name="Adhikari A."/>
            <person name="Zheng C.-J."/>
            <person name="Schuster L."/>
            <person name="Cowan T.M."/>
            <person name="Smanski M.J."/>
            <person name="Chevrette M.G."/>
            <person name="De Carvalho L.P.S."/>
            <person name="Shen B."/>
        </authorList>
    </citation>
    <scope>NUCLEOTIDE SEQUENCE [LARGE SCALE GENOMIC DNA]</scope>
    <source>
        <strain evidence="1 2">NPDC020979</strain>
    </source>
</reference>
<evidence type="ECO:0000313" key="1">
    <source>
        <dbReference type="EMBL" id="MFI0912543.1"/>
    </source>
</evidence>
<accession>A0ABW7T4X8</accession>
<dbReference type="EMBL" id="JBIRRB010000006">
    <property type="protein sequence ID" value="MFI0912543.1"/>
    <property type="molecule type" value="Genomic_DNA"/>
</dbReference>